<dbReference type="Proteomes" id="UP000006135">
    <property type="component" value="Chromosome"/>
</dbReference>
<sequence length="23" mass="2734">MMDDIHPNQLFLQAFFLSPLSRL</sequence>
<evidence type="ECO:0000313" key="1">
    <source>
        <dbReference type="EMBL" id="AEK58061.1"/>
    </source>
</evidence>
<dbReference type="KEGG" id="acu:Atc_1412"/>
<dbReference type="HOGENOM" id="CLU_3422677_0_0_6"/>
<protein>
    <submittedName>
        <fullName evidence="1">Uncharacterized protein</fullName>
    </submittedName>
</protein>
<proteinExistence type="predicted"/>
<dbReference type="AlphaFoldDB" id="F9ZNR0"/>
<accession>F9ZNR0</accession>
<keyword evidence="2" id="KW-1185">Reference proteome</keyword>
<dbReference type="STRING" id="990288.Atc_1412"/>
<name>F9ZNR0_ACICS</name>
<organism evidence="1 2">
    <name type="scientific">Acidithiobacillus caldus (strain SM-1)</name>
    <dbReference type="NCBI Taxonomy" id="990288"/>
    <lineage>
        <taxon>Bacteria</taxon>
        <taxon>Pseudomonadati</taxon>
        <taxon>Pseudomonadota</taxon>
        <taxon>Acidithiobacillia</taxon>
        <taxon>Acidithiobacillales</taxon>
        <taxon>Acidithiobacillaceae</taxon>
        <taxon>Acidithiobacillus</taxon>
    </lineage>
</organism>
<reference evidence="1 2" key="1">
    <citation type="journal article" date="2011" name="J. Genet. Genomics">
        <title>Unraveling the Acidithiobacillus caldus complete genome and its central metabolisms for carbon assimilation.</title>
        <authorList>
            <person name="You X.Y."/>
            <person name="Guo X."/>
            <person name="Zheng H.J."/>
            <person name="Zhang M.J."/>
            <person name="Liu L.J."/>
            <person name="Zhu Y.Q."/>
            <person name="Zhu B."/>
            <person name="Wang S.Y."/>
            <person name="Zhao G.P."/>
            <person name="Poetsch A."/>
            <person name="Jiang C.Y."/>
            <person name="Liu S.J."/>
        </authorList>
    </citation>
    <scope>NUCLEOTIDE SEQUENCE [LARGE SCALE GENOMIC DNA]</scope>
    <source>
        <strain evidence="1 2">SM-1</strain>
    </source>
</reference>
<dbReference type="EMBL" id="CP002573">
    <property type="protein sequence ID" value="AEK58061.1"/>
    <property type="molecule type" value="Genomic_DNA"/>
</dbReference>
<evidence type="ECO:0000313" key="2">
    <source>
        <dbReference type="Proteomes" id="UP000006135"/>
    </source>
</evidence>
<gene>
    <name evidence="1" type="ordered locus">Atc_1412</name>
</gene>